<dbReference type="EMBL" id="CCYD01003090">
    <property type="protein sequence ID" value="CEG49696.1"/>
    <property type="molecule type" value="Genomic_DNA"/>
</dbReference>
<dbReference type="Proteomes" id="UP000054928">
    <property type="component" value="Unassembled WGS sequence"/>
</dbReference>
<keyword evidence="2" id="KW-1185">Reference proteome</keyword>
<organism evidence="1 2">
    <name type="scientific">Plasmopara halstedii</name>
    <name type="common">Downy mildew of sunflower</name>
    <dbReference type="NCBI Taxonomy" id="4781"/>
    <lineage>
        <taxon>Eukaryota</taxon>
        <taxon>Sar</taxon>
        <taxon>Stramenopiles</taxon>
        <taxon>Oomycota</taxon>
        <taxon>Peronosporomycetes</taxon>
        <taxon>Peronosporales</taxon>
        <taxon>Peronosporaceae</taxon>
        <taxon>Plasmopara</taxon>
    </lineage>
</organism>
<protein>
    <submittedName>
        <fullName evidence="1">Uncharacterized protein</fullName>
    </submittedName>
</protein>
<dbReference type="RefSeq" id="XP_024586065.1">
    <property type="nucleotide sequence ID" value="XM_024720914.1"/>
</dbReference>
<evidence type="ECO:0000313" key="1">
    <source>
        <dbReference type="EMBL" id="CEG49696.1"/>
    </source>
</evidence>
<reference evidence="2" key="1">
    <citation type="submission" date="2014-09" db="EMBL/GenBank/DDBJ databases">
        <authorList>
            <person name="Sharma Rahul"/>
            <person name="Thines Marco"/>
        </authorList>
    </citation>
    <scope>NUCLEOTIDE SEQUENCE [LARGE SCALE GENOMIC DNA]</scope>
</reference>
<sequence length="55" mass="6383">MTIVVTKLHRNILPPFSIAYISEELEELFSKRKTEYLASNAAEYIFIADGFLEFI</sequence>
<dbReference type="GeneID" id="36402503"/>
<proteinExistence type="predicted"/>
<accession>A0A0P1B5T6</accession>
<evidence type="ECO:0000313" key="2">
    <source>
        <dbReference type="Proteomes" id="UP000054928"/>
    </source>
</evidence>
<dbReference type="AlphaFoldDB" id="A0A0P1B5T6"/>
<name>A0A0P1B5T6_PLAHL</name>